<sequence>MDFTKIVAVADVIDNVPLLAAALFAIGQLLRPEGLRQRRRNKVVRQIQRSAKKAGEFTESQGRLRCALLEVPITDDPGTSVPDGGPPEAPPPRKWRGWTRRR</sequence>
<reference evidence="3" key="1">
    <citation type="submission" date="2016-10" db="EMBL/GenBank/DDBJ databases">
        <authorList>
            <person name="Varghese N."/>
            <person name="Submissions S."/>
        </authorList>
    </citation>
    <scope>NUCLEOTIDE SEQUENCE [LARGE SCALE GENOMIC DNA]</scope>
    <source>
        <strain evidence="3">DSM 44654</strain>
    </source>
</reference>
<gene>
    <name evidence="2" type="ORF">SAMN05421837_107128</name>
</gene>
<feature type="region of interest" description="Disordered" evidence="1">
    <location>
        <begin position="73"/>
        <end position="102"/>
    </location>
</feature>
<dbReference type="EMBL" id="FNUJ01000007">
    <property type="protein sequence ID" value="SEF33959.1"/>
    <property type="molecule type" value="Genomic_DNA"/>
</dbReference>
<protein>
    <submittedName>
        <fullName evidence="2">Uncharacterized protein</fullName>
    </submittedName>
</protein>
<evidence type="ECO:0000256" key="1">
    <source>
        <dbReference type="SAM" id="MobiDB-lite"/>
    </source>
</evidence>
<evidence type="ECO:0000313" key="2">
    <source>
        <dbReference type="EMBL" id="SEF33959.1"/>
    </source>
</evidence>
<feature type="compositionally biased region" description="Basic residues" evidence="1">
    <location>
        <begin position="93"/>
        <end position="102"/>
    </location>
</feature>
<dbReference type="RefSeq" id="WP_086675135.1">
    <property type="nucleotide sequence ID" value="NZ_FNUJ01000007.1"/>
</dbReference>
<dbReference type="STRING" id="218821.SAMN05421837_107128"/>
<evidence type="ECO:0000313" key="3">
    <source>
        <dbReference type="Proteomes" id="UP000198878"/>
    </source>
</evidence>
<name>A0A1H5R6L8_9PSEU</name>
<accession>A0A1H5R6L8</accession>
<proteinExistence type="predicted"/>
<dbReference type="Proteomes" id="UP000198878">
    <property type="component" value="Unassembled WGS sequence"/>
</dbReference>
<keyword evidence="3" id="KW-1185">Reference proteome</keyword>
<organism evidence="2 3">
    <name type="scientific">Amycolatopsis pretoriensis</name>
    <dbReference type="NCBI Taxonomy" id="218821"/>
    <lineage>
        <taxon>Bacteria</taxon>
        <taxon>Bacillati</taxon>
        <taxon>Actinomycetota</taxon>
        <taxon>Actinomycetes</taxon>
        <taxon>Pseudonocardiales</taxon>
        <taxon>Pseudonocardiaceae</taxon>
        <taxon>Amycolatopsis</taxon>
    </lineage>
</organism>
<dbReference type="AlphaFoldDB" id="A0A1H5R6L8"/>